<comment type="caution">
    <text evidence="1">The sequence shown here is derived from an EMBL/GenBank/DDBJ whole genome shotgun (WGS) entry which is preliminary data.</text>
</comment>
<evidence type="ECO:0000313" key="2">
    <source>
        <dbReference type="Proteomes" id="UP000240811"/>
    </source>
</evidence>
<gene>
    <name evidence="1" type="ORF">C4617_04720</name>
</gene>
<evidence type="ECO:0000313" key="1">
    <source>
        <dbReference type="EMBL" id="PTL86235.1"/>
    </source>
</evidence>
<name>A0A2T4VWR8_9HYPH</name>
<proteinExistence type="predicted"/>
<sequence>MLEEQKTLIKQVRDEDIEKTFVEAENFVKESEERLKNAIEARKHNDYELSHLHIERFYDKFQEIKDAMDTACSQVRALRGNNSLLTASSAKTANKVDKLVNDLDNLESMEPSEFEYLKTSNLTEEECTKLAIELLVKSTGYLQEAIKEREAGNYSSSDRLAGKSQRLSIRASSFVDLLNIRFPNTTLSPDLRAKADNYNREQREFLAKMANSASGSADIDLSTFDKLKEIDASLKKAEEVADHVDKEIGLYLKYRDREAPISSDHQSPIDAMKHESEMVKVSLDGSVVPYKPGDPIAEGESTGYTYTSLAQLPSTDTGEAFNGLGGRKRRVVSSSVRVLNAQGLEVGTSFDKMYPVRELKDEAKTGEFDCPIGGSFTSQDGLCLRQKGTSTGAITAVVTNFSVGG</sequence>
<dbReference type="EMBL" id="PSQJ01000006">
    <property type="protein sequence ID" value="PTL86235.1"/>
    <property type="molecule type" value="Genomic_DNA"/>
</dbReference>
<protein>
    <submittedName>
        <fullName evidence="1">Uncharacterized protein</fullName>
    </submittedName>
</protein>
<dbReference type="AlphaFoldDB" id="A0A2T4VWR8"/>
<accession>A0A2T4VWR8</accession>
<reference evidence="2" key="1">
    <citation type="submission" date="2018-02" db="EMBL/GenBank/DDBJ databases">
        <title>Genome sequence of Candidatus Liberibacter europaeus.</title>
        <authorList>
            <person name="Frampton R.A."/>
            <person name="Thompson S.M."/>
            <person name="David C."/>
            <person name="Addison S.M."/>
            <person name="Smith G.R."/>
        </authorList>
    </citation>
    <scope>NUCLEOTIDE SEQUENCE [LARGE SCALE GENOMIC DNA]</scope>
</reference>
<organism evidence="1 2">
    <name type="scientific">Candidatus Liberibacter europaeus</name>
    <dbReference type="NCBI Taxonomy" id="744859"/>
    <lineage>
        <taxon>Bacteria</taxon>
        <taxon>Pseudomonadati</taxon>
        <taxon>Pseudomonadota</taxon>
        <taxon>Alphaproteobacteria</taxon>
        <taxon>Hyphomicrobiales</taxon>
        <taxon>Rhizobiaceae</taxon>
        <taxon>Liberibacter</taxon>
    </lineage>
</organism>
<dbReference type="Proteomes" id="UP000240811">
    <property type="component" value="Unassembled WGS sequence"/>
</dbReference>